<feature type="compositionally biased region" description="Polar residues" evidence="1">
    <location>
        <begin position="42"/>
        <end position="76"/>
    </location>
</feature>
<gene>
    <name evidence="3" type="primary">LOC113785494</name>
</gene>
<evidence type="ECO:0000256" key="1">
    <source>
        <dbReference type="SAM" id="MobiDB-lite"/>
    </source>
</evidence>
<feature type="compositionally biased region" description="Basic residues" evidence="1">
    <location>
        <begin position="120"/>
        <end position="133"/>
    </location>
</feature>
<dbReference type="RefSeq" id="XP_027187888.1">
    <property type="nucleotide sequence ID" value="XM_027332087.1"/>
</dbReference>
<organism evidence="2 3">
    <name type="scientific">Cicer arietinum</name>
    <name type="common">Chickpea</name>
    <name type="synonym">Garbanzo</name>
    <dbReference type="NCBI Taxonomy" id="3827"/>
    <lineage>
        <taxon>Eukaryota</taxon>
        <taxon>Viridiplantae</taxon>
        <taxon>Streptophyta</taxon>
        <taxon>Embryophyta</taxon>
        <taxon>Tracheophyta</taxon>
        <taxon>Spermatophyta</taxon>
        <taxon>Magnoliopsida</taxon>
        <taxon>eudicotyledons</taxon>
        <taxon>Gunneridae</taxon>
        <taxon>Pentapetalae</taxon>
        <taxon>rosids</taxon>
        <taxon>fabids</taxon>
        <taxon>Fabales</taxon>
        <taxon>Fabaceae</taxon>
        <taxon>Papilionoideae</taxon>
        <taxon>50 kb inversion clade</taxon>
        <taxon>NPAAA clade</taxon>
        <taxon>Hologalegina</taxon>
        <taxon>IRL clade</taxon>
        <taxon>Cicereae</taxon>
        <taxon>Cicer</taxon>
    </lineage>
</organism>
<protein>
    <submittedName>
        <fullName evidence="3">Proteoglycan 4-like</fullName>
    </submittedName>
</protein>
<feature type="compositionally biased region" description="Polar residues" evidence="1">
    <location>
        <begin position="190"/>
        <end position="213"/>
    </location>
</feature>
<feature type="compositionally biased region" description="Low complexity" evidence="1">
    <location>
        <begin position="578"/>
        <end position="590"/>
    </location>
</feature>
<dbReference type="OrthoDB" id="848707at2759"/>
<feature type="compositionally biased region" description="Pro residues" evidence="1">
    <location>
        <begin position="559"/>
        <end position="572"/>
    </location>
</feature>
<feature type="compositionally biased region" description="Polar residues" evidence="1">
    <location>
        <begin position="226"/>
        <end position="237"/>
    </location>
</feature>
<feature type="compositionally biased region" description="Pro residues" evidence="1">
    <location>
        <begin position="375"/>
        <end position="389"/>
    </location>
</feature>
<feature type="compositionally biased region" description="Low complexity" evidence="1">
    <location>
        <begin position="355"/>
        <end position="374"/>
    </location>
</feature>
<reference evidence="2" key="1">
    <citation type="journal article" date="2013" name="Nat. Biotechnol.">
        <title>Draft genome sequence of chickpea (Cicer arietinum) provides a resource for trait improvement.</title>
        <authorList>
            <person name="Varshney R.K."/>
            <person name="Song C."/>
            <person name="Saxena R.K."/>
            <person name="Azam S."/>
            <person name="Yu S."/>
            <person name="Sharpe A.G."/>
            <person name="Cannon S."/>
            <person name="Baek J."/>
            <person name="Rosen B.D."/>
            <person name="Tar'an B."/>
            <person name="Millan T."/>
            <person name="Zhang X."/>
            <person name="Ramsay L.D."/>
            <person name="Iwata A."/>
            <person name="Wang Y."/>
            <person name="Nelson W."/>
            <person name="Farmer A.D."/>
            <person name="Gaur P.M."/>
            <person name="Soderlund C."/>
            <person name="Penmetsa R.V."/>
            <person name="Xu C."/>
            <person name="Bharti A.K."/>
            <person name="He W."/>
            <person name="Winter P."/>
            <person name="Zhao S."/>
            <person name="Hane J.K."/>
            <person name="Carrasquilla-Garcia N."/>
            <person name="Condie J.A."/>
            <person name="Upadhyaya H.D."/>
            <person name="Luo M.C."/>
            <person name="Thudi M."/>
            <person name="Gowda C.L."/>
            <person name="Singh N.P."/>
            <person name="Lichtenzveig J."/>
            <person name="Gali K.K."/>
            <person name="Rubio J."/>
            <person name="Nadarajan N."/>
            <person name="Dolezel J."/>
            <person name="Bansal K.C."/>
            <person name="Xu X."/>
            <person name="Edwards D."/>
            <person name="Zhang G."/>
            <person name="Kahl G."/>
            <person name="Gil J."/>
            <person name="Singh K.B."/>
            <person name="Datta S.K."/>
            <person name="Jackson S.A."/>
            <person name="Wang J."/>
            <person name="Cook D.R."/>
        </authorList>
    </citation>
    <scope>NUCLEOTIDE SEQUENCE [LARGE SCALE GENOMIC DNA]</scope>
    <source>
        <strain evidence="2">cv. CDC Frontier</strain>
    </source>
</reference>
<proteinExistence type="predicted"/>
<dbReference type="Proteomes" id="UP000087171">
    <property type="component" value="Chromosome Ca2"/>
</dbReference>
<reference evidence="3" key="2">
    <citation type="submission" date="2025-08" db="UniProtKB">
        <authorList>
            <consortium name="RefSeq"/>
        </authorList>
    </citation>
    <scope>IDENTIFICATION</scope>
    <source>
        <tissue evidence="3">Etiolated seedlings</tissue>
    </source>
</reference>
<feature type="region of interest" description="Disordered" evidence="1">
    <location>
        <begin position="1"/>
        <end position="238"/>
    </location>
</feature>
<evidence type="ECO:0000313" key="2">
    <source>
        <dbReference type="Proteomes" id="UP000087171"/>
    </source>
</evidence>
<feature type="region of interest" description="Disordered" evidence="1">
    <location>
        <begin position="353"/>
        <end position="397"/>
    </location>
</feature>
<sequence length="590" mass="65004">MRVQYGIGTSKPLNPKPHYFIISDSETDDSSDSCPPSATTPQNNPTSTSEKAPTHIKSTTPSKSAFSSEPSQSTPPHQKWRLNNEIVSPLTKQNEPSSQSKPQTKPMKTKSAMTIAQFLARKKLPNPHKRKTLAPKQNLKHCQPASPERSPILECSPIQTPFFPPSQEHSPNQERSPAHSVPPLEPFPHTQPSSSTHANQFPTPERSSTSTLFESEPSPPPKKSKQNTPPLIPSSKTKLFKSKWAQRPMLLDRPRSYKHLKATIQLPTEGPHVFGDNWYSTLNLRKTEVLSDLFEEDSTHYLSTYLKPLPKVFNNMCQHTLIPHCGSHEYVSDNDTLLIHHLLNSGRRPTTHLIPFSSNPFNPEENPANNTTPKPSSPNPERSTPPPECSPEKIPTPSNLFPQTSTFLSSTLPSFSQTIHSPSHDFGNFLSNPHFSTMSPLFVSPQKTSSSIFGISQFLNFSATVGPSNTSIDPLPSISSSFATFPSVSTNPIPSNIVVATTSQPSTHLHSSPRLVEPSNTYIMAALHIIMAHQVQHDQEIALLRTWLTEQLAPKLEIAPPPPHLVPPPSQVPHPRKSSSSEGSSPSLAS</sequence>
<feature type="region of interest" description="Disordered" evidence="1">
    <location>
        <begin position="557"/>
        <end position="590"/>
    </location>
</feature>
<evidence type="ECO:0000313" key="3">
    <source>
        <dbReference type="RefSeq" id="XP_027187888.1"/>
    </source>
</evidence>
<feature type="compositionally biased region" description="Polar residues" evidence="1">
    <location>
        <begin position="90"/>
        <end position="103"/>
    </location>
</feature>
<name>A0A3Q7XM82_CICAR</name>
<feature type="compositionally biased region" description="Low complexity" evidence="1">
    <location>
        <begin position="32"/>
        <end position="41"/>
    </location>
</feature>
<dbReference type="AlphaFoldDB" id="A0A3Q7XM82"/>
<keyword evidence="2" id="KW-1185">Reference proteome</keyword>
<accession>A0A3Q7XM82</accession>